<reference evidence="1 2" key="1">
    <citation type="submission" date="2020-02" db="EMBL/GenBank/DDBJ databases">
        <authorList>
            <person name="Li X.-J."/>
            <person name="Han X.-M."/>
        </authorList>
    </citation>
    <scope>NUCLEOTIDE SEQUENCE [LARGE SCALE GENOMIC DNA]</scope>
    <source>
        <strain evidence="1 2">CCTCC AB 2017055</strain>
    </source>
</reference>
<keyword evidence="2" id="KW-1185">Reference proteome</keyword>
<protein>
    <submittedName>
        <fullName evidence="1">Uncharacterized protein</fullName>
    </submittedName>
</protein>
<comment type="caution">
    <text evidence="1">The sequence shown here is derived from an EMBL/GenBank/DDBJ whole genome shotgun (WGS) entry which is preliminary data.</text>
</comment>
<organism evidence="1 2">
    <name type="scientific">Phytoactinopolyspora halotolerans</name>
    <dbReference type="NCBI Taxonomy" id="1981512"/>
    <lineage>
        <taxon>Bacteria</taxon>
        <taxon>Bacillati</taxon>
        <taxon>Actinomycetota</taxon>
        <taxon>Actinomycetes</taxon>
        <taxon>Jiangellales</taxon>
        <taxon>Jiangellaceae</taxon>
        <taxon>Phytoactinopolyspora</taxon>
    </lineage>
</organism>
<dbReference type="Proteomes" id="UP000475214">
    <property type="component" value="Unassembled WGS sequence"/>
</dbReference>
<sequence length="109" mass="11324">MDDLATLFGLALESAPPATLIHGVTEPAVSTVMLAAAADVVANGNGTAERWAHDEAIGTLGEQFTEALSLRQAVSGDRARDLLRWRPRSHSAVQDILDGCTPESVGSGA</sequence>
<gene>
    <name evidence="1" type="ORF">G1H10_28680</name>
</gene>
<evidence type="ECO:0000313" key="2">
    <source>
        <dbReference type="Proteomes" id="UP000475214"/>
    </source>
</evidence>
<name>A0A6L9SI93_9ACTN</name>
<evidence type="ECO:0000313" key="1">
    <source>
        <dbReference type="EMBL" id="NEE04152.1"/>
    </source>
</evidence>
<accession>A0A6L9SI93</accession>
<dbReference type="RefSeq" id="WP_163744449.1">
    <property type="nucleotide sequence ID" value="NZ_JAAGOA010000030.1"/>
</dbReference>
<dbReference type="AlphaFoldDB" id="A0A6L9SI93"/>
<dbReference type="EMBL" id="JAAGOA010000030">
    <property type="protein sequence ID" value="NEE04152.1"/>
    <property type="molecule type" value="Genomic_DNA"/>
</dbReference>
<proteinExistence type="predicted"/>